<feature type="signal peptide" evidence="2">
    <location>
        <begin position="1"/>
        <end position="20"/>
    </location>
</feature>
<accession>A0A3D3RBW5</accession>
<evidence type="ECO:0000256" key="1">
    <source>
        <dbReference type="SAM" id="MobiDB-lite"/>
    </source>
</evidence>
<gene>
    <name evidence="3" type="ORF">DIT97_26180</name>
</gene>
<proteinExistence type="predicted"/>
<sequence length="121" mass="12511">MLLCGRAVPLCLLSCLLLSAGCGGSIEADYSKLDLVDVSGTVTLDGQPLSGATVVFEAPDRTFSSGVTDASGHYSLMFNTEKSGCLTGQKTVRIRFVTDSETPEGEAETEGTQESPAASGQ</sequence>
<evidence type="ECO:0000313" key="3">
    <source>
        <dbReference type="EMBL" id="HCO26331.1"/>
    </source>
</evidence>
<name>A0A3D3RBW5_9PLAN</name>
<comment type="caution">
    <text evidence="3">The sequence shown here is derived from an EMBL/GenBank/DDBJ whole genome shotgun (WGS) entry which is preliminary data.</text>
</comment>
<dbReference type="EMBL" id="DQAY01000155">
    <property type="protein sequence ID" value="HCO26331.1"/>
    <property type="molecule type" value="Genomic_DNA"/>
</dbReference>
<dbReference type="InterPro" id="IPR013783">
    <property type="entry name" value="Ig-like_fold"/>
</dbReference>
<dbReference type="Gene3D" id="2.60.40.10">
    <property type="entry name" value="Immunoglobulins"/>
    <property type="match status" value="1"/>
</dbReference>
<keyword evidence="2" id="KW-0732">Signal</keyword>
<dbReference type="Proteomes" id="UP000263642">
    <property type="component" value="Unassembled WGS sequence"/>
</dbReference>
<evidence type="ECO:0000256" key="2">
    <source>
        <dbReference type="SAM" id="SignalP"/>
    </source>
</evidence>
<dbReference type="PROSITE" id="PS51257">
    <property type="entry name" value="PROKAR_LIPOPROTEIN"/>
    <property type="match status" value="1"/>
</dbReference>
<dbReference type="AlphaFoldDB" id="A0A3D3RBW5"/>
<dbReference type="InterPro" id="IPR008969">
    <property type="entry name" value="CarboxyPept-like_regulatory"/>
</dbReference>
<dbReference type="SUPFAM" id="SSF49464">
    <property type="entry name" value="Carboxypeptidase regulatory domain-like"/>
    <property type="match status" value="1"/>
</dbReference>
<feature type="region of interest" description="Disordered" evidence="1">
    <location>
        <begin position="98"/>
        <end position="121"/>
    </location>
</feature>
<evidence type="ECO:0000313" key="4">
    <source>
        <dbReference type="Proteomes" id="UP000263642"/>
    </source>
</evidence>
<protein>
    <recommendedName>
        <fullName evidence="5">Carboxypeptidase regulatory-like domain-containing protein</fullName>
    </recommendedName>
</protein>
<organism evidence="3 4">
    <name type="scientific">Gimesia maris</name>
    <dbReference type="NCBI Taxonomy" id="122"/>
    <lineage>
        <taxon>Bacteria</taxon>
        <taxon>Pseudomonadati</taxon>
        <taxon>Planctomycetota</taxon>
        <taxon>Planctomycetia</taxon>
        <taxon>Planctomycetales</taxon>
        <taxon>Planctomycetaceae</taxon>
        <taxon>Gimesia</taxon>
    </lineage>
</organism>
<evidence type="ECO:0008006" key="5">
    <source>
        <dbReference type="Google" id="ProtNLM"/>
    </source>
</evidence>
<feature type="non-terminal residue" evidence="3">
    <location>
        <position position="121"/>
    </location>
</feature>
<feature type="chain" id="PRO_5017656330" description="Carboxypeptidase regulatory-like domain-containing protein" evidence="2">
    <location>
        <begin position="21"/>
        <end position="121"/>
    </location>
</feature>
<feature type="compositionally biased region" description="Acidic residues" evidence="1">
    <location>
        <begin position="101"/>
        <end position="111"/>
    </location>
</feature>
<reference evidence="3 4" key="1">
    <citation type="journal article" date="2018" name="Nat. Biotechnol.">
        <title>A standardized bacterial taxonomy based on genome phylogeny substantially revises the tree of life.</title>
        <authorList>
            <person name="Parks D.H."/>
            <person name="Chuvochina M."/>
            <person name="Waite D.W."/>
            <person name="Rinke C."/>
            <person name="Skarshewski A."/>
            <person name="Chaumeil P.A."/>
            <person name="Hugenholtz P."/>
        </authorList>
    </citation>
    <scope>NUCLEOTIDE SEQUENCE [LARGE SCALE GENOMIC DNA]</scope>
    <source>
        <strain evidence="3">UBA9375</strain>
    </source>
</reference>